<feature type="chain" id="PRO_5038827060" evidence="1">
    <location>
        <begin position="22"/>
        <end position="108"/>
    </location>
</feature>
<accession>L0EBN5</accession>
<dbReference type="AlphaFoldDB" id="L0EBN5"/>
<evidence type="ECO:0000313" key="3">
    <source>
        <dbReference type="Proteomes" id="UP000010795"/>
    </source>
</evidence>
<keyword evidence="3" id="KW-1185">Reference proteome</keyword>
<dbReference type="KEGG" id="tco:Theco_1028"/>
<proteinExistence type="predicted"/>
<sequence length="108" mass="12176">MRKRTAVAVACLLFLTACQSALPGIRQDEKSNLSGTLRVALLGGAETKERERMWRLKCWIWTIFLGNTKTVKTLLESTAEWQPDIIEMTPAEARTLAQDQVVSLAEWI</sequence>
<dbReference type="HOGENOM" id="CLU_2195686_0_0_9"/>
<dbReference type="STRING" id="717605.Theco_1028"/>
<dbReference type="PROSITE" id="PS51257">
    <property type="entry name" value="PROKAR_LIPOPROTEIN"/>
    <property type="match status" value="1"/>
</dbReference>
<name>L0EBN5_THECK</name>
<dbReference type="RefSeq" id="WP_015253965.1">
    <property type="nucleotide sequence ID" value="NC_019897.1"/>
</dbReference>
<feature type="signal peptide" evidence="1">
    <location>
        <begin position="1"/>
        <end position="21"/>
    </location>
</feature>
<protein>
    <submittedName>
        <fullName evidence="2">Uncharacterized protein</fullName>
    </submittedName>
</protein>
<dbReference type="EMBL" id="CP003255">
    <property type="protein sequence ID" value="AGA57207.1"/>
    <property type="molecule type" value="Genomic_DNA"/>
</dbReference>
<dbReference type="Proteomes" id="UP000010795">
    <property type="component" value="Chromosome"/>
</dbReference>
<evidence type="ECO:0000256" key="1">
    <source>
        <dbReference type="SAM" id="SignalP"/>
    </source>
</evidence>
<reference evidence="3" key="1">
    <citation type="submission" date="2012-01" db="EMBL/GenBank/DDBJ databases">
        <title>Complete sequence of chromosome of Thermobacillus composti KWC4.</title>
        <authorList>
            <person name="Lucas S."/>
            <person name="Han J."/>
            <person name="Lapidus A."/>
            <person name="Cheng J.-F."/>
            <person name="Goodwin L."/>
            <person name="Pitluck S."/>
            <person name="Peters L."/>
            <person name="Ovchinnikova G."/>
            <person name="Teshima H."/>
            <person name="Detter J.C."/>
            <person name="Han C."/>
            <person name="Tapia R."/>
            <person name="Land M."/>
            <person name="Hauser L."/>
            <person name="Kyrpides N."/>
            <person name="Ivanova N."/>
            <person name="Pagani I."/>
            <person name="Anderson I."/>
            <person name="Woyke T."/>
        </authorList>
    </citation>
    <scope>NUCLEOTIDE SEQUENCE [LARGE SCALE GENOMIC DNA]</scope>
    <source>
        <strain evidence="3">DSM 18247 / JCM 13945 / KWC4</strain>
    </source>
</reference>
<evidence type="ECO:0000313" key="2">
    <source>
        <dbReference type="EMBL" id="AGA57207.1"/>
    </source>
</evidence>
<keyword evidence="1" id="KW-0732">Signal</keyword>
<gene>
    <name evidence="2" type="ordered locus">Theco_1028</name>
</gene>
<organism evidence="2 3">
    <name type="scientific">Thermobacillus composti (strain DSM 18247 / JCM 13945 / KWC4)</name>
    <dbReference type="NCBI Taxonomy" id="717605"/>
    <lineage>
        <taxon>Bacteria</taxon>
        <taxon>Bacillati</taxon>
        <taxon>Bacillota</taxon>
        <taxon>Bacilli</taxon>
        <taxon>Bacillales</taxon>
        <taxon>Paenibacillaceae</taxon>
        <taxon>Thermobacillus</taxon>
    </lineage>
</organism>